<evidence type="ECO:0000256" key="1">
    <source>
        <dbReference type="ARBA" id="ARBA00004123"/>
    </source>
</evidence>
<keyword evidence="4 6" id="KW-0694">RNA-binding</keyword>
<feature type="compositionally biased region" description="Low complexity" evidence="7">
    <location>
        <begin position="210"/>
        <end position="223"/>
    </location>
</feature>
<evidence type="ECO:0000256" key="6">
    <source>
        <dbReference type="RuleBase" id="RU368003"/>
    </source>
</evidence>
<dbReference type="GO" id="GO:0000178">
    <property type="term" value="C:exosome (RNase complex)"/>
    <property type="evidence" value="ECO:0007669"/>
    <property type="project" value="TreeGrafter"/>
</dbReference>
<evidence type="ECO:0000256" key="5">
    <source>
        <dbReference type="ARBA" id="ARBA00023242"/>
    </source>
</evidence>
<dbReference type="InterPro" id="IPR011082">
    <property type="entry name" value="Exosome-assoc_fac/DNA_repair"/>
</dbReference>
<dbReference type="GO" id="GO:0003677">
    <property type="term" value="F:DNA binding"/>
    <property type="evidence" value="ECO:0007669"/>
    <property type="project" value="TreeGrafter"/>
</dbReference>
<comment type="subcellular location">
    <subcellularLocation>
        <location evidence="1 6">Nucleus</location>
    </subcellularLocation>
</comment>
<keyword evidence="3 6" id="KW-0698">rRNA processing</keyword>
<comment type="function">
    <text evidence="6">Required for exosome-dependent processing of pre-rRNA and small nucleolar RNA (snRNA) precursors. Involved in processing of 35S pre-rRNA at the A0, A1 and A2 sites.</text>
</comment>
<evidence type="ECO:0000256" key="3">
    <source>
        <dbReference type="ARBA" id="ARBA00022552"/>
    </source>
</evidence>
<dbReference type="GO" id="GO:0003723">
    <property type="term" value="F:RNA binding"/>
    <property type="evidence" value="ECO:0007669"/>
    <property type="project" value="UniProtKB-UniRule"/>
</dbReference>
<evidence type="ECO:0000256" key="4">
    <source>
        <dbReference type="ARBA" id="ARBA00022884"/>
    </source>
</evidence>
<feature type="compositionally biased region" description="Low complexity" evidence="7">
    <location>
        <begin position="145"/>
        <end position="160"/>
    </location>
</feature>
<evidence type="ECO:0000313" key="9">
    <source>
        <dbReference type="Proteomes" id="UP000663671"/>
    </source>
</evidence>
<accession>A0A8A1M096</accession>
<dbReference type="EMBL" id="CP069109">
    <property type="protein sequence ID" value="QSS58975.1"/>
    <property type="molecule type" value="Genomic_DNA"/>
</dbReference>
<reference evidence="8" key="1">
    <citation type="submission" date="2021-01" db="EMBL/GenBank/DDBJ databases">
        <title>Chromosome-level genome assembly of a human fungal pathogen reveals clustering of transcriptionally co-regulated genes.</title>
        <authorList>
            <person name="Voorhies M."/>
            <person name="Cohen S."/>
            <person name="Shea T.P."/>
            <person name="Petrus S."/>
            <person name="Munoz J.F."/>
            <person name="Poplawski S."/>
            <person name="Goldman W.E."/>
            <person name="Michael T."/>
            <person name="Cuomo C.A."/>
            <person name="Sil A."/>
            <person name="Beyhan S."/>
        </authorList>
    </citation>
    <scope>NUCLEOTIDE SEQUENCE</scope>
    <source>
        <strain evidence="8">WU24</strain>
    </source>
</reference>
<sequence>METINLTPLIEQLEDNIDDLEDVLEPLLGQPLSATTQKMPVMDKAKLHVLITYAIESLIFSYLRLQGVNAKEHPVFKELTRVKQYFEKIKTVETVPEKRTTAVDKEAAGRFIKHGLAGNDKYDLERAEREAKEKAMALLKAAKLARQQASKSQPQSQTQSITPKEQQAPTEVDSELRNTGSKGGQHLKVMPSLGRSPKGKKDKGKKKVQAQKPQAQKAQTQKAQARKEQRQARRKHKQAVRKANNQSNG</sequence>
<dbReference type="OrthoDB" id="1421013at2759"/>
<dbReference type="PANTHER" id="PTHR15341">
    <property type="entry name" value="SUN-COR STEROID HORMONE RECEPTOR CO-REPRESSOR"/>
    <property type="match status" value="1"/>
</dbReference>
<feature type="compositionally biased region" description="Basic residues" evidence="7">
    <location>
        <begin position="197"/>
        <end position="209"/>
    </location>
</feature>
<dbReference type="AlphaFoldDB" id="A0A8A1M096"/>
<name>A0A8A1M096_AJECA</name>
<keyword evidence="5 6" id="KW-0539">Nucleus</keyword>
<dbReference type="GO" id="GO:0005730">
    <property type="term" value="C:nucleolus"/>
    <property type="evidence" value="ECO:0007669"/>
    <property type="project" value="TreeGrafter"/>
</dbReference>
<evidence type="ECO:0000313" key="8">
    <source>
        <dbReference type="EMBL" id="QSS58975.1"/>
    </source>
</evidence>
<dbReference type="InterPro" id="IPR007146">
    <property type="entry name" value="Sas10/Utp3/C1D"/>
</dbReference>
<gene>
    <name evidence="8" type="ORF">I7I51_08405</name>
</gene>
<dbReference type="VEuPathDB" id="FungiDB:I7I51_08405"/>
<evidence type="ECO:0000256" key="7">
    <source>
        <dbReference type="SAM" id="MobiDB-lite"/>
    </source>
</evidence>
<feature type="region of interest" description="Disordered" evidence="7">
    <location>
        <begin position="145"/>
        <end position="249"/>
    </location>
</feature>
<dbReference type="Pfam" id="PF04000">
    <property type="entry name" value="Sas10_Utp3"/>
    <property type="match status" value="1"/>
</dbReference>
<comment type="similarity">
    <text evidence="2 6">Belongs to the C1D family.</text>
</comment>
<dbReference type="GO" id="GO:0000460">
    <property type="term" value="P:maturation of 5.8S rRNA"/>
    <property type="evidence" value="ECO:0007669"/>
    <property type="project" value="TreeGrafter"/>
</dbReference>
<dbReference type="PANTHER" id="PTHR15341:SF3">
    <property type="entry name" value="NUCLEAR NUCLEIC ACID-BINDING PROTEIN C1D"/>
    <property type="match status" value="1"/>
</dbReference>
<protein>
    <recommendedName>
        <fullName evidence="6">Exosome complex protein</fullName>
    </recommendedName>
</protein>
<organism evidence="8 9">
    <name type="scientific">Ajellomyces capsulatus</name>
    <name type="common">Darling's disease fungus</name>
    <name type="synonym">Histoplasma capsulatum</name>
    <dbReference type="NCBI Taxonomy" id="5037"/>
    <lineage>
        <taxon>Eukaryota</taxon>
        <taxon>Fungi</taxon>
        <taxon>Dikarya</taxon>
        <taxon>Ascomycota</taxon>
        <taxon>Pezizomycotina</taxon>
        <taxon>Eurotiomycetes</taxon>
        <taxon>Eurotiomycetidae</taxon>
        <taxon>Onygenales</taxon>
        <taxon>Ajellomycetaceae</taxon>
        <taxon>Histoplasma</taxon>
    </lineage>
</organism>
<proteinExistence type="inferred from homology"/>
<evidence type="ECO:0000256" key="2">
    <source>
        <dbReference type="ARBA" id="ARBA00009154"/>
    </source>
</evidence>
<dbReference type="Proteomes" id="UP000663671">
    <property type="component" value="Chromosome 2"/>
</dbReference>
<dbReference type="GO" id="GO:0010468">
    <property type="term" value="P:regulation of gene expression"/>
    <property type="evidence" value="ECO:0007669"/>
    <property type="project" value="TreeGrafter"/>
</dbReference>